<proteinExistence type="predicted"/>
<dbReference type="EMBL" id="CM026426">
    <property type="protein sequence ID" value="KAG0571364.1"/>
    <property type="molecule type" value="Genomic_DNA"/>
</dbReference>
<comment type="caution">
    <text evidence="2">The sequence shown here is derived from an EMBL/GenBank/DDBJ whole genome shotgun (WGS) entry which is preliminary data.</text>
</comment>
<organism evidence="2 3">
    <name type="scientific">Ceratodon purpureus</name>
    <name type="common">Fire moss</name>
    <name type="synonym">Dicranum purpureum</name>
    <dbReference type="NCBI Taxonomy" id="3225"/>
    <lineage>
        <taxon>Eukaryota</taxon>
        <taxon>Viridiplantae</taxon>
        <taxon>Streptophyta</taxon>
        <taxon>Embryophyta</taxon>
        <taxon>Bryophyta</taxon>
        <taxon>Bryophytina</taxon>
        <taxon>Bryopsida</taxon>
        <taxon>Dicranidae</taxon>
        <taxon>Pseudoditrichales</taxon>
        <taxon>Ditrichaceae</taxon>
        <taxon>Ceratodon</taxon>
    </lineage>
</organism>
<dbReference type="AlphaFoldDB" id="A0A8T0HKR6"/>
<accession>A0A8T0HKR6</accession>
<keyword evidence="1" id="KW-0732">Signal</keyword>
<name>A0A8T0HKR6_CERPU</name>
<keyword evidence="3" id="KW-1185">Reference proteome</keyword>
<dbReference type="Proteomes" id="UP000822688">
    <property type="component" value="Chromosome V"/>
</dbReference>
<evidence type="ECO:0000313" key="3">
    <source>
        <dbReference type="Proteomes" id="UP000822688"/>
    </source>
</evidence>
<sequence length="115" mass="13500">MWLGVFHNFQLLVLENLSIFRETMAECSMRTPCFRSCMRFGGRLSNLLKMTENYCAKRGERDHLQHDLEAQMRFLSAASAQEEFSMFRFREIGSTLLESCQQARRLMINCGTRTM</sequence>
<gene>
    <name evidence="2" type="ORF">KC19_VG005600</name>
</gene>
<protein>
    <submittedName>
        <fullName evidence="2">Uncharacterized protein</fullName>
    </submittedName>
</protein>
<evidence type="ECO:0000313" key="2">
    <source>
        <dbReference type="EMBL" id="KAG0571364.1"/>
    </source>
</evidence>
<feature type="chain" id="PRO_5035911803" evidence="1">
    <location>
        <begin position="26"/>
        <end position="115"/>
    </location>
</feature>
<feature type="signal peptide" evidence="1">
    <location>
        <begin position="1"/>
        <end position="25"/>
    </location>
</feature>
<reference evidence="2" key="1">
    <citation type="submission" date="2020-06" db="EMBL/GenBank/DDBJ databases">
        <title>WGS assembly of Ceratodon purpureus strain R40.</title>
        <authorList>
            <person name="Carey S.B."/>
            <person name="Jenkins J."/>
            <person name="Shu S."/>
            <person name="Lovell J.T."/>
            <person name="Sreedasyam A."/>
            <person name="Maumus F."/>
            <person name="Tiley G.P."/>
            <person name="Fernandez-Pozo N."/>
            <person name="Barry K."/>
            <person name="Chen C."/>
            <person name="Wang M."/>
            <person name="Lipzen A."/>
            <person name="Daum C."/>
            <person name="Saski C.A."/>
            <person name="Payton A.C."/>
            <person name="Mcbreen J.C."/>
            <person name="Conrad R.E."/>
            <person name="Kollar L.M."/>
            <person name="Olsson S."/>
            <person name="Huttunen S."/>
            <person name="Landis J.B."/>
            <person name="Wickett N.J."/>
            <person name="Johnson M.G."/>
            <person name="Rensing S.A."/>
            <person name="Grimwood J."/>
            <person name="Schmutz J."/>
            <person name="Mcdaniel S.F."/>
        </authorList>
    </citation>
    <scope>NUCLEOTIDE SEQUENCE</scope>
    <source>
        <strain evidence="2">R40</strain>
    </source>
</reference>
<evidence type="ECO:0000256" key="1">
    <source>
        <dbReference type="SAM" id="SignalP"/>
    </source>
</evidence>